<evidence type="ECO:0000256" key="6">
    <source>
        <dbReference type="ARBA" id="ARBA00023002"/>
    </source>
</evidence>
<dbReference type="Proteomes" id="UP000318294">
    <property type="component" value="Unassembled WGS sequence"/>
</dbReference>
<evidence type="ECO:0000256" key="1">
    <source>
        <dbReference type="ARBA" id="ARBA00001974"/>
    </source>
</evidence>
<dbReference type="GO" id="GO:0004769">
    <property type="term" value="F:steroid Delta-isomerase activity"/>
    <property type="evidence" value="ECO:0007669"/>
    <property type="project" value="UniProtKB-EC"/>
</dbReference>
<sequence>MRGMHAYEVDYAIIGSGFGGAVAALRLAEKGYRVVVLEQGRHWRPEDFPATSWHWRRWLWHPALGCQGFFSLRLFRHVVVLHGNAVGGGSITYANTLLVPPAEVWTQGSWAALDDWARVMPGHYATAQRMLGVTRNRRAAAADERLRAMAEACDVADSWQLTDVGVFFGDDADDTGGRLYPDPYFGGEGPARTSCTGCGACMVGCRVGAKNTLDRNYLYLAQRRGAELRAQTRVTRIVPLPAPDGSAAPGGQYGYAVHTVGSDGGTRQRAIVRARAVVCAAGSLGTQALLMEARRRGDLPFLSPALGRHVRTNAESLIGIRWPGCAEDLSRGVAIGSKIRLDAYTTVEATRYPAGSDAMALLSTVMGRNDTRLGWLATLVQRLVRHPQATARLLWPGRWARESMILLCMQTLDGTLTLRWERPWWWPFVPRLRSHGAPLPHTIAVVQAFARRAAAATGGVPMASLPEVLFHIPMTAHCLGGAVMAAHPDAGVCDAQQRVFGQHNLYIMDGSVIAANLGVNPSLTIAALAERACSLIPPAHTAHAANAHAAAESAV</sequence>
<dbReference type="EMBL" id="VJON01000030">
    <property type="protein sequence ID" value="TSE33223.1"/>
    <property type="molecule type" value="Genomic_DNA"/>
</dbReference>
<dbReference type="Pfam" id="PF13450">
    <property type="entry name" value="NAD_binding_8"/>
    <property type="match status" value="1"/>
</dbReference>
<dbReference type="InterPro" id="IPR036188">
    <property type="entry name" value="FAD/NAD-bd_sf"/>
</dbReference>
<evidence type="ECO:0000256" key="13">
    <source>
        <dbReference type="ARBA" id="ARBA00049723"/>
    </source>
</evidence>
<dbReference type="InterPro" id="IPR007867">
    <property type="entry name" value="GMC_OxRtase_C"/>
</dbReference>
<comment type="pathway">
    <text evidence="12">Steroid metabolism; cholesterol degradation.</text>
</comment>
<dbReference type="GO" id="GO:0016995">
    <property type="term" value="F:cholesterol oxidase activity"/>
    <property type="evidence" value="ECO:0007669"/>
    <property type="project" value="UniProtKB-EC"/>
</dbReference>
<protein>
    <recommendedName>
        <fullName evidence="14">Cholesterol oxidase</fullName>
        <ecNumber evidence="13">1.1.3.6</ecNumber>
        <ecNumber evidence="11">5.3.3.1</ecNumber>
    </recommendedName>
    <alternativeName>
        <fullName evidence="15">Cholesterol isomerase</fullName>
    </alternativeName>
</protein>
<evidence type="ECO:0000256" key="3">
    <source>
        <dbReference type="ARBA" id="ARBA00022548"/>
    </source>
</evidence>
<evidence type="ECO:0000256" key="7">
    <source>
        <dbReference type="ARBA" id="ARBA00023098"/>
    </source>
</evidence>
<keyword evidence="7" id="KW-0443">Lipid metabolism</keyword>
<keyword evidence="10" id="KW-0413">Isomerase</keyword>
<keyword evidence="9" id="KW-0753">Steroid metabolism</keyword>
<evidence type="ECO:0000256" key="8">
    <source>
        <dbReference type="ARBA" id="ARBA00023166"/>
    </source>
</evidence>
<dbReference type="GO" id="GO:0008203">
    <property type="term" value="P:cholesterol metabolic process"/>
    <property type="evidence" value="ECO:0007669"/>
    <property type="project" value="UniProtKB-KW"/>
</dbReference>
<evidence type="ECO:0000313" key="19">
    <source>
        <dbReference type="Proteomes" id="UP000318294"/>
    </source>
</evidence>
<accession>A0A554XBK5</accession>
<comment type="cofactor">
    <cofactor evidence="1">
        <name>FAD</name>
        <dbReference type="ChEBI" id="CHEBI:57692"/>
    </cofactor>
</comment>
<evidence type="ECO:0000256" key="4">
    <source>
        <dbReference type="ARBA" id="ARBA00022630"/>
    </source>
</evidence>
<dbReference type="EC" id="1.1.3.6" evidence="13"/>
<dbReference type="InterPro" id="IPR052542">
    <property type="entry name" value="Cholesterol_Oxidase"/>
</dbReference>
<dbReference type="Gene3D" id="3.50.50.60">
    <property type="entry name" value="FAD/NAD(P)-binding domain"/>
    <property type="match status" value="3"/>
</dbReference>
<feature type="domain" description="Rhodanese" evidence="16">
    <location>
        <begin position="15"/>
        <end position="52"/>
    </location>
</feature>
<feature type="domain" description="4Fe-4S ferredoxin-type" evidence="17">
    <location>
        <begin position="186"/>
        <end position="215"/>
    </location>
</feature>
<keyword evidence="6 18" id="KW-0560">Oxidoreductase</keyword>
<reference evidence="18 19" key="1">
    <citation type="submission" date="2019-07" db="EMBL/GenBank/DDBJ databases">
        <title>Tepidimonas charontis SPSP-6 draft genome.</title>
        <authorList>
            <person name="Da Costa M.S."/>
            <person name="Froufe H.J.C."/>
            <person name="Egas C."/>
            <person name="Albuquerque L."/>
        </authorList>
    </citation>
    <scope>NUCLEOTIDE SEQUENCE [LARGE SCALE GENOMIC DNA]</scope>
    <source>
        <strain evidence="18 19">SPSP-6</strain>
    </source>
</reference>
<dbReference type="PROSITE" id="PS50206">
    <property type="entry name" value="RHODANESE_3"/>
    <property type="match status" value="1"/>
</dbReference>
<evidence type="ECO:0000256" key="15">
    <source>
        <dbReference type="ARBA" id="ARBA00049778"/>
    </source>
</evidence>
<dbReference type="Pfam" id="PF05199">
    <property type="entry name" value="GMC_oxred_C"/>
    <property type="match status" value="1"/>
</dbReference>
<keyword evidence="19" id="KW-1185">Reference proteome</keyword>
<evidence type="ECO:0000256" key="14">
    <source>
        <dbReference type="ARBA" id="ARBA00049744"/>
    </source>
</evidence>
<gene>
    <name evidence="18" type="primary">choD</name>
    <name evidence="18" type="ORF">Tchar_01812</name>
</gene>
<evidence type="ECO:0000256" key="10">
    <source>
        <dbReference type="ARBA" id="ARBA00023235"/>
    </source>
</evidence>
<dbReference type="PROSITE" id="PS51379">
    <property type="entry name" value="4FE4S_FER_2"/>
    <property type="match status" value="1"/>
</dbReference>
<keyword evidence="3" id="KW-0153">Cholesterol metabolism</keyword>
<dbReference type="OrthoDB" id="9787779at2"/>
<dbReference type="GO" id="GO:0050660">
    <property type="term" value="F:flavin adenine dinucleotide binding"/>
    <property type="evidence" value="ECO:0007669"/>
    <property type="project" value="InterPro"/>
</dbReference>
<dbReference type="PANTHER" id="PTHR47470">
    <property type="entry name" value="CHOLESTEROL OXIDASE"/>
    <property type="match status" value="1"/>
</dbReference>
<dbReference type="InterPro" id="IPR001763">
    <property type="entry name" value="Rhodanese-like_dom"/>
</dbReference>
<dbReference type="Pfam" id="PF00732">
    <property type="entry name" value="GMC_oxred_N"/>
    <property type="match status" value="1"/>
</dbReference>
<keyword evidence="4" id="KW-0285">Flavoprotein</keyword>
<dbReference type="PANTHER" id="PTHR47470:SF1">
    <property type="entry name" value="FAD-DEPENDENT OXIDOREDUCTASE 2 FAD BINDING DOMAIN-CONTAINING PROTEIN"/>
    <property type="match status" value="1"/>
</dbReference>
<evidence type="ECO:0000313" key="18">
    <source>
        <dbReference type="EMBL" id="TSE33223.1"/>
    </source>
</evidence>
<dbReference type="AlphaFoldDB" id="A0A554XBK5"/>
<comment type="caution">
    <text evidence="18">The sequence shown here is derived from an EMBL/GenBank/DDBJ whole genome shotgun (WGS) entry which is preliminary data.</text>
</comment>
<dbReference type="InterPro" id="IPR017896">
    <property type="entry name" value="4Fe4S_Fe-S-bd"/>
</dbReference>
<evidence type="ECO:0000256" key="5">
    <source>
        <dbReference type="ARBA" id="ARBA00022827"/>
    </source>
</evidence>
<evidence type="ECO:0000259" key="16">
    <source>
        <dbReference type="PROSITE" id="PS50206"/>
    </source>
</evidence>
<evidence type="ECO:0000259" key="17">
    <source>
        <dbReference type="PROSITE" id="PS51379"/>
    </source>
</evidence>
<evidence type="ECO:0000256" key="11">
    <source>
        <dbReference type="ARBA" id="ARBA00038856"/>
    </source>
</evidence>
<comment type="similarity">
    <text evidence="2">Belongs to the GMC oxidoreductase family.</text>
</comment>
<evidence type="ECO:0000256" key="12">
    <source>
        <dbReference type="ARBA" id="ARBA00049645"/>
    </source>
</evidence>
<dbReference type="EC" id="5.3.3.1" evidence="11"/>
<dbReference type="SUPFAM" id="SSF51905">
    <property type="entry name" value="FAD/NAD(P)-binding domain"/>
    <property type="match status" value="1"/>
</dbReference>
<name>A0A554XBK5_9BURK</name>
<proteinExistence type="inferred from homology"/>
<dbReference type="InterPro" id="IPR000172">
    <property type="entry name" value="GMC_OxRdtase_N"/>
</dbReference>
<keyword evidence="8" id="KW-1207">Sterol metabolism</keyword>
<evidence type="ECO:0000256" key="2">
    <source>
        <dbReference type="ARBA" id="ARBA00010790"/>
    </source>
</evidence>
<evidence type="ECO:0000256" key="9">
    <source>
        <dbReference type="ARBA" id="ARBA00023221"/>
    </source>
</evidence>
<organism evidence="18 19">
    <name type="scientific">Tepidimonas charontis</name>
    <dbReference type="NCBI Taxonomy" id="2267262"/>
    <lineage>
        <taxon>Bacteria</taxon>
        <taxon>Pseudomonadati</taxon>
        <taxon>Pseudomonadota</taxon>
        <taxon>Betaproteobacteria</taxon>
        <taxon>Burkholderiales</taxon>
        <taxon>Tepidimonas</taxon>
    </lineage>
</organism>
<keyword evidence="5" id="KW-0274">FAD</keyword>